<protein>
    <submittedName>
        <fullName evidence="5">ABC transporter substrate-binding protein</fullName>
    </submittedName>
</protein>
<name>A0ABW1JFT9_9ACTN</name>
<keyword evidence="6" id="KW-1185">Reference proteome</keyword>
<organism evidence="5 6">
    <name type="scientific">Angustibacter luteus</name>
    <dbReference type="NCBI Taxonomy" id="658456"/>
    <lineage>
        <taxon>Bacteria</taxon>
        <taxon>Bacillati</taxon>
        <taxon>Actinomycetota</taxon>
        <taxon>Actinomycetes</taxon>
        <taxon>Kineosporiales</taxon>
        <taxon>Kineosporiaceae</taxon>
    </lineage>
</organism>
<evidence type="ECO:0000313" key="6">
    <source>
        <dbReference type="Proteomes" id="UP001596189"/>
    </source>
</evidence>
<keyword evidence="1 2" id="KW-0732">Signal</keyword>
<feature type="chain" id="PRO_5047422039" evidence="2">
    <location>
        <begin position="24"/>
        <end position="292"/>
    </location>
</feature>
<dbReference type="PANTHER" id="PTHR35936">
    <property type="entry name" value="MEMBRANE-BOUND LYTIC MUREIN TRANSGLYCOSYLASE F"/>
    <property type="match status" value="1"/>
</dbReference>
<comment type="caution">
    <text evidence="5">The sequence shown here is derived from an EMBL/GenBank/DDBJ whole genome shotgun (WGS) entry which is preliminary data.</text>
</comment>
<evidence type="ECO:0000313" key="5">
    <source>
        <dbReference type="EMBL" id="MFC6007810.1"/>
    </source>
</evidence>
<dbReference type="Gene3D" id="3.40.190.10">
    <property type="entry name" value="Periplasmic binding protein-like II"/>
    <property type="match status" value="2"/>
</dbReference>
<accession>A0ABW1JFT9</accession>
<dbReference type="PANTHER" id="PTHR35936:SF19">
    <property type="entry name" value="AMINO-ACID-BINDING PROTEIN YXEM-RELATED"/>
    <property type="match status" value="1"/>
</dbReference>
<dbReference type="Proteomes" id="UP001596189">
    <property type="component" value="Unassembled WGS sequence"/>
</dbReference>
<dbReference type="InterPro" id="IPR001638">
    <property type="entry name" value="Solute-binding_3/MltF_N"/>
</dbReference>
<feature type="domain" description="Ionotropic glutamate receptor C-terminal" evidence="4">
    <location>
        <begin position="57"/>
        <end position="284"/>
    </location>
</feature>
<dbReference type="Pfam" id="PF00497">
    <property type="entry name" value="SBP_bac_3"/>
    <property type="match status" value="1"/>
</dbReference>
<dbReference type="RefSeq" id="WP_345715509.1">
    <property type="nucleotide sequence ID" value="NZ_BAABFP010000002.1"/>
</dbReference>
<gene>
    <name evidence="5" type="ORF">ACFQDO_11785</name>
</gene>
<evidence type="ECO:0000256" key="1">
    <source>
        <dbReference type="ARBA" id="ARBA00022729"/>
    </source>
</evidence>
<feature type="domain" description="Solute-binding protein family 3/N-terminal" evidence="3">
    <location>
        <begin position="57"/>
        <end position="285"/>
    </location>
</feature>
<sequence length="292" mass="30202">MPARLLRLPLAAVLTAATVAALAACAPQDDSPSASSSGSATTAACTKDSLATHTKGTFTVGTDKPAYEPWFVDDDPSNGKGFESAVAYAVAGKLGFAQPDVKWEVVSFNQATAPGPKTFDVDINQISITPERKKNLDFSSGYYDVAQAVVTVKGSKADGATSIADLKKLKLGAQVGTTSYTAATQTIDPEQKVAVYNTNDDAKAALQNGQIDALVVDLPTGLYLAAADLKDGKLVGQIPTTGTPEQFGMVLDQGSALTACVSQAVDALRADGTLDKLEQQWLTSTAGAPVLK</sequence>
<proteinExistence type="predicted"/>
<dbReference type="EMBL" id="JBHSRD010000004">
    <property type="protein sequence ID" value="MFC6007810.1"/>
    <property type="molecule type" value="Genomic_DNA"/>
</dbReference>
<dbReference type="SMART" id="SM00062">
    <property type="entry name" value="PBPb"/>
    <property type="match status" value="1"/>
</dbReference>
<feature type="signal peptide" evidence="2">
    <location>
        <begin position="1"/>
        <end position="23"/>
    </location>
</feature>
<evidence type="ECO:0000256" key="2">
    <source>
        <dbReference type="SAM" id="SignalP"/>
    </source>
</evidence>
<dbReference type="CDD" id="cd13530">
    <property type="entry name" value="PBP2_peptides_like"/>
    <property type="match status" value="1"/>
</dbReference>
<reference evidence="6" key="1">
    <citation type="journal article" date="2019" name="Int. J. Syst. Evol. Microbiol.">
        <title>The Global Catalogue of Microorganisms (GCM) 10K type strain sequencing project: providing services to taxonomists for standard genome sequencing and annotation.</title>
        <authorList>
            <consortium name="The Broad Institute Genomics Platform"/>
            <consortium name="The Broad Institute Genome Sequencing Center for Infectious Disease"/>
            <person name="Wu L."/>
            <person name="Ma J."/>
        </authorList>
    </citation>
    <scope>NUCLEOTIDE SEQUENCE [LARGE SCALE GENOMIC DNA]</scope>
    <source>
        <strain evidence="6">KACC 14249</strain>
    </source>
</reference>
<dbReference type="SMART" id="SM00079">
    <property type="entry name" value="PBPe"/>
    <property type="match status" value="1"/>
</dbReference>
<dbReference type="InterPro" id="IPR001320">
    <property type="entry name" value="Iontro_rcpt_C"/>
</dbReference>
<evidence type="ECO:0000259" key="3">
    <source>
        <dbReference type="SMART" id="SM00062"/>
    </source>
</evidence>
<dbReference type="SUPFAM" id="SSF53850">
    <property type="entry name" value="Periplasmic binding protein-like II"/>
    <property type="match status" value="1"/>
</dbReference>
<evidence type="ECO:0000259" key="4">
    <source>
        <dbReference type="SMART" id="SM00079"/>
    </source>
</evidence>
<dbReference type="PROSITE" id="PS51257">
    <property type="entry name" value="PROKAR_LIPOPROTEIN"/>
    <property type="match status" value="1"/>
</dbReference>